<dbReference type="InterPro" id="IPR026634">
    <property type="entry name" value="TPST-like"/>
</dbReference>
<dbReference type="PANTHER" id="PTHR12788:SF10">
    <property type="entry name" value="PROTEIN-TYROSINE SULFOTRANSFERASE"/>
    <property type="match status" value="1"/>
</dbReference>
<dbReference type="InterPro" id="IPR027417">
    <property type="entry name" value="P-loop_NTPase"/>
</dbReference>
<dbReference type="Proteomes" id="UP000058012">
    <property type="component" value="Unassembled WGS sequence"/>
</dbReference>
<sequence length="523" mass="55726">MAPGMAEDLETAAQAAAAALAAGRGTAQDCTTLGWHRALAGDHAGAGALFERALQLNPRDVEAMIGLAGLHRAAGRLRDAALSCDAALAVAPGYPEAWFERACVMAAGGVMDEARRCYAEVLARAPAHAAAHAGLAAIAARDGEEEIGRRHALAALAAEPGHTGAVAALAAIELEAGDAQAARDLVEPALARLTAPSPERMELLHTLGDACGRLRDFGAAFAAYAKAKQDFAAIHAGTFAGRQSHRDFIAGVTTPLATMDVSGWLAPTTSTAPPHVFVLGYPRSGNTLLENVLASLPGTAAIEEMPTLREADIAFLAEPGGLARFAGLDEAALASYRSAYWQRAGQVLGRDPASLALIDMDPLKTIRLPLIARLFPSAKVLLVRRDPRDVVWSCFRTSFALSNAAMDFTTLEGAARHYDALMQLTEVALARLPLALHEVPYHRMVQDFDATTQAICRFVGLEWTEALRRFDRTARTRGVSTASAKQVRRGLYDGTRQWEPYAEYLEPVLPILQPWIEKLGYAG</sequence>
<dbReference type="Gene3D" id="1.25.40.10">
    <property type="entry name" value="Tetratricopeptide repeat domain"/>
    <property type="match status" value="1"/>
</dbReference>
<accession>A0A124JVF7</accession>
<dbReference type="STRING" id="1117702.AQZ52_02880"/>
<name>A0A124JVF7_9SPHN</name>
<keyword evidence="3" id="KW-1185">Reference proteome</keyword>
<dbReference type="SUPFAM" id="SSF52540">
    <property type="entry name" value="P-loop containing nucleoside triphosphate hydrolases"/>
    <property type="match status" value="1"/>
</dbReference>
<comment type="caution">
    <text evidence="2">The sequence shown here is derived from an EMBL/GenBank/DDBJ whole genome shotgun (WGS) entry which is preliminary data.</text>
</comment>
<reference evidence="2 3" key="1">
    <citation type="submission" date="2015-10" db="EMBL/GenBank/DDBJ databases">
        <title>Draft genome sequence of Novosphingobium fuchskuhlense DSM 25065 isolated from a surface water sample of the southwest basin of Lake Grosse Fuchskuhle.</title>
        <authorList>
            <person name="Ruckert C."/>
            <person name="Winkler A."/>
            <person name="Glaeser J."/>
            <person name="Grossart H.-P."/>
            <person name="Kalinowski J."/>
            <person name="Glaeser S."/>
        </authorList>
    </citation>
    <scope>NUCLEOTIDE SEQUENCE [LARGE SCALE GENOMIC DNA]</scope>
    <source>
        <strain evidence="2 3">FNE08-7</strain>
    </source>
</reference>
<proteinExistence type="predicted"/>
<dbReference type="Pfam" id="PF13469">
    <property type="entry name" value="Sulfotransfer_3"/>
    <property type="match status" value="1"/>
</dbReference>
<dbReference type="EMBL" id="LLZS01000003">
    <property type="protein sequence ID" value="KUR72244.1"/>
    <property type="molecule type" value="Genomic_DNA"/>
</dbReference>
<evidence type="ECO:0000313" key="3">
    <source>
        <dbReference type="Proteomes" id="UP000058012"/>
    </source>
</evidence>
<evidence type="ECO:0000256" key="1">
    <source>
        <dbReference type="ARBA" id="ARBA00022679"/>
    </source>
</evidence>
<dbReference type="Gene3D" id="3.40.50.300">
    <property type="entry name" value="P-loop containing nucleotide triphosphate hydrolases"/>
    <property type="match status" value="1"/>
</dbReference>
<dbReference type="SMART" id="SM00028">
    <property type="entry name" value="TPR"/>
    <property type="match status" value="4"/>
</dbReference>
<protein>
    <submittedName>
        <fullName evidence="2">Uncharacterized protein</fullName>
    </submittedName>
</protein>
<dbReference type="PANTHER" id="PTHR12788">
    <property type="entry name" value="PROTEIN-TYROSINE SULFOTRANSFERASE 2"/>
    <property type="match status" value="1"/>
</dbReference>
<dbReference type="AlphaFoldDB" id="A0A124JVF7"/>
<evidence type="ECO:0000313" key="2">
    <source>
        <dbReference type="EMBL" id="KUR72244.1"/>
    </source>
</evidence>
<organism evidence="2 3">
    <name type="scientific">Novosphingobium fuchskuhlense</name>
    <dbReference type="NCBI Taxonomy" id="1117702"/>
    <lineage>
        <taxon>Bacteria</taxon>
        <taxon>Pseudomonadati</taxon>
        <taxon>Pseudomonadota</taxon>
        <taxon>Alphaproteobacteria</taxon>
        <taxon>Sphingomonadales</taxon>
        <taxon>Sphingomonadaceae</taxon>
        <taxon>Novosphingobium</taxon>
    </lineage>
</organism>
<dbReference type="GO" id="GO:0008476">
    <property type="term" value="F:protein-tyrosine sulfotransferase activity"/>
    <property type="evidence" value="ECO:0007669"/>
    <property type="project" value="InterPro"/>
</dbReference>
<dbReference type="InterPro" id="IPR011990">
    <property type="entry name" value="TPR-like_helical_dom_sf"/>
</dbReference>
<dbReference type="Pfam" id="PF14559">
    <property type="entry name" value="TPR_19"/>
    <property type="match status" value="1"/>
</dbReference>
<dbReference type="SUPFAM" id="SSF48452">
    <property type="entry name" value="TPR-like"/>
    <property type="match status" value="1"/>
</dbReference>
<dbReference type="InterPro" id="IPR019734">
    <property type="entry name" value="TPR_rpt"/>
</dbReference>
<gene>
    <name evidence="2" type="ORF">AQZ52_02880</name>
</gene>
<keyword evidence="1" id="KW-0808">Transferase</keyword>